<dbReference type="AlphaFoldDB" id="A0A7G5H3T0"/>
<dbReference type="PANTHER" id="PTHR14087:SF7">
    <property type="entry name" value="THYMOCYTE NUCLEAR PROTEIN 1"/>
    <property type="match status" value="1"/>
</dbReference>
<name>A0A7G5H3T0_9BACT</name>
<dbReference type="RefSeq" id="WP_182463150.1">
    <property type="nucleotide sequence ID" value="NZ_CP059732.1"/>
</dbReference>
<accession>A0A7G5H3T0</accession>
<dbReference type="CDD" id="cd21133">
    <property type="entry name" value="EVE"/>
    <property type="match status" value="1"/>
</dbReference>
<dbReference type="Proteomes" id="UP000515369">
    <property type="component" value="Chromosome"/>
</dbReference>
<dbReference type="InterPro" id="IPR047197">
    <property type="entry name" value="THYN1-like_EVE"/>
</dbReference>
<dbReference type="Pfam" id="PF01878">
    <property type="entry name" value="EVE"/>
    <property type="match status" value="1"/>
</dbReference>
<sequence>MNYWLVKSEPDVYGWTHFIEQGKAVWDGVRNYQARNNLKAMQLGDQVLFYHSVTNIGVVGLAKVSKEAYPDPTSPDDLRWVVVELEPVMALDKLVPLSQIKAEPLLENLSLIRQSRLSVMPVRADEFELILKMGQISNG</sequence>
<dbReference type="InterPro" id="IPR052181">
    <property type="entry name" value="5hmC_binding"/>
</dbReference>
<dbReference type="KEGG" id="sfol:H3H32_13200"/>
<evidence type="ECO:0000259" key="1">
    <source>
        <dbReference type="Pfam" id="PF01878"/>
    </source>
</evidence>
<proteinExistence type="predicted"/>
<dbReference type="SUPFAM" id="SSF88697">
    <property type="entry name" value="PUA domain-like"/>
    <property type="match status" value="1"/>
</dbReference>
<reference evidence="2 3" key="1">
    <citation type="submission" date="2020-07" db="EMBL/GenBank/DDBJ databases">
        <title>Spirosoma foliorum sp. nov., isolated from the leaves on the Nejang mountain Korea, Republic of.</title>
        <authorList>
            <person name="Ho H."/>
            <person name="Lee Y.-J."/>
            <person name="Nurcahyanto D.-A."/>
            <person name="Kim S.-G."/>
        </authorList>
    </citation>
    <scope>NUCLEOTIDE SEQUENCE [LARGE SCALE GENOMIC DNA]</scope>
    <source>
        <strain evidence="2 3">PL0136</strain>
    </source>
</reference>
<feature type="domain" description="EVE" evidence="1">
    <location>
        <begin position="2"/>
        <end position="133"/>
    </location>
</feature>
<dbReference type="PANTHER" id="PTHR14087">
    <property type="entry name" value="THYMOCYTE NUCLEAR PROTEIN 1"/>
    <property type="match status" value="1"/>
</dbReference>
<evidence type="ECO:0000313" key="2">
    <source>
        <dbReference type="EMBL" id="QMW05772.1"/>
    </source>
</evidence>
<dbReference type="InterPro" id="IPR002740">
    <property type="entry name" value="EVE_domain"/>
</dbReference>
<protein>
    <submittedName>
        <fullName evidence="2">EVE domain-containing protein</fullName>
    </submittedName>
</protein>
<keyword evidence="3" id="KW-1185">Reference proteome</keyword>
<dbReference type="Gene3D" id="3.10.590.10">
    <property type="entry name" value="ph1033 like domains"/>
    <property type="match status" value="1"/>
</dbReference>
<gene>
    <name evidence="2" type="ORF">H3H32_13200</name>
</gene>
<evidence type="ECO:0000313" key="3">
    <source>
        <dbReference type="Proteomes" id="UP000515369"/>
    </source>
</evidence>
<dbReference type="EMBL" id="CP059732">
    <property type="protein sequence ID" value="QMW05772.1"/>
    <property type="molecule type" value="Genomic_DNA"/>
</dbReference>
<organism evidence="2 3">
    <name type="scientific">Spirosoma foliorum</name>
    <dbReference type="NCBI Taxonomy" id="2710596"/>
    <lineage>
        <taxon>Bacteria</taxon>
        <taxon>Pseudomonadati</taxon>
        <taxon>Bacteroidota</taxon>
        <taxon>Cytophagia</taxon>
        <taxon>Cytophagales</taxon>
        <taxon>Cytophagaceae</taxon>
        <taxon>Spirosoma</taxon>
    </lineage>
</organism>
<dbReference type="InterPro" id="IPR015947">
    <property type="entry name" value="PUA-like_sf"/>
</dbReference>